<dbReference type="AlphaFoldDB" id="A0A392Q2F7"/>
<protein>
    <submittedName>
        <fullName evidence="1">Uncharacterized protein</fullName>
    </submittedName>
</protein>
<evidence type="ECO:0000313" key="2">
    <source>
        <dbReference type="Proteomes" id="UP000265520"/>
    </source>
</evidence>
<name>A0A392Q2F7_9FABA</name>
<feature type="non-terminal residue" evidence="1">
    <location>
        <position position="74"/>
    </location>
</feature>
<proteinExistence type="predicted"/>
<dbReference type="Proteomes" id="UP000265520">
    <property type="component" value="Unassembled WGS sequence"/>
</dbReference>
<dbReference type="EMBL" id="LXQA010109500">
    <property type="protein sequence ID" value="MCI18294.1"/>
    <property type="molecule type" value="Genomic_DNA"/>
</dbReference>
<keyword evidence="2" id="KW-1185">Reference proteome</keyword>
<sequence length="74" mass="7713">MESSRRDDPVIGCYGRDDPVIGCYGCDDPVIGCCGRGVTSPAIGCHHGDPVIGCHSCSLEGCETSGGCRIHCIR</sequence>
<accession>A0A392Q2F7</accession>
<reference evidence="1 2" key="1">
    <citation type="journal article" date="2018" name="Front. Plant Sci.">
        <title>Red Clover (Trifolium pratense) and Zigzag Clover (T. medium) - A Picture of Genomic Similarities and Differences.</title>
        <authorList>
            <person name="Dluhosova J."/>
            <person name="Istvanek J."/>
            <person name="Nedelnik J."/>
            <person name="Repkova J."/>
        </authorList>
    </citation>
    <scope>NUCLEOTIDE SEQUENCE [LARGE SCALE GENOMIC DNA]</scope>
    <source>
        <strain evidence="2">cv. 10/8</strain>
        <tissue evidence="1">Leaf</tissue>
    </source>
</reference>
<comment type="caution">
    <text evidence="1">The sequence shown here is derived from an EMBL/GenBank/DDBJ whole genome shotgun (WGS) entry which is preliminary data.</text>
</comment>
<evidence type="ECO:0000313" key="1">
    <source>
        <dbReference type="EMBL" id="MCI18294.1"/>
    </source>
</evidence>
<organism evidence="1 2">
    <name type="scientific">Trifolium medium</name>
    <dbReference type="NCBI Taxonomy" id="97028"/>
    <lineage>
        <taxon>Eukaryota</taxon>
        <taxon>Viridiplantae</taxon>
        <taxon>Streptophyta</taxon>
        <taxon>Embryophyta</taxon>
        <taxon>Tracheophyta</taxon>
        <taxon>Spermatophyta</taxon>
        <taxon>Magnoliopsida</taxon>
        <taxon>eudicotyledons</taxon>
        <taxon>Gunneridae</taxon>
        <taxon>Pentapetalae</taxon>
        <taxon>rosids</taxon>
        <taxon>fabids</taxon>
        <taxon>Fabales</taxon>
        <taxon>Fabaceae</taxon>
        <taxon>Papilionoideae</taxon>
        <taxon>50 kb inversion clade</taxon>
        <taxon>NPAAA clade</taxon>
        <taxon>Hologalegina</taxon>
        <taxon>IRL clade</taxon>
        <taxon>Trifolieae</taxon>
        <taxon>Trifolium</taxon>
    </lineage>
</organism>